<organism evidence="5 6">
    <name type="scientific">Achromobacter piechaudii ATCC 43553</name>
    <dbReference type="NCBI Taxonomy" id="742159"/>
    <lineage>
        <taxon>Bacteria</taxon>
        <taxon>Pseudomonadati</taxon>
        <taxon>Pseudomonadota</taxon>
        <taxon>Betaproteobacteria</taxon>
        <taxon>Burkholderiales</taxon>
        <taxon>Alcaligenaceae</taxon>
        <taxon>Achromobacter</taxon>
    </lineage>
</organism>
<evidence type="ECO:0000256" key="1">
    <source>
        <dbReference type="ARBA" id="ARBA00023015"/>
    </source>
</evidence>
<dbReference type="AlphaFoldDB" id="D4XJ90"/>
<evidence type="ECO:0000313" key="5">
    <source>
        <dbReference type="EMBL" id="EFF73207.1"/>
    </source>
</evidence>
<comment type="caution">
    <text evidence="5">The sequence shown here is derived from an EMBL/GenBank/DDBJ whole genome shotgun (WGS) entry which is preliminary data.</text>
</comment>
<evidence type="ECO:0000313" key="6">
    <source>
        <dbReference type="Proteomes" id="UP000004510"/>
    </source>
</evidence>
<dbReference type="GO" id="GO:0003700">
    <property type="term" value="F:DNA-binding transcription factor activity"/>
    <property type="evidence" value="ECO:0007669"/>
    <property type="project" value="InterPro"/>
</dbReference>
<dbReference type="InterPro" id="IPR036388">
    <property type="entry name" value="WH-like_DNA-bd_sf"/>
</dbReference>
<dbReference type="SMART" id="SM00895">
    <property type="entry name" value="FCD"/>
    <property type="match status" value="1"/>
</dbReference>
<keyword evidence="2" id="KW-0238">DNA-binding</keyword>
<dbReference type="EMBL" id="ADMS01000125">
    <property type="protein sequence ID" value="EFF73207.1"/>
    <property type="molecule type" value="Genomic_DNA"/>
</dbReference>
<dbReference type="Pfam" id="PF07729">
    <property type="entry name" value="FCD"/>
    <property type="match status" value="1"/>
</dbReference>
<dbReference type="GO" id="GO:0003677">
    <property type="term" value="F:DNA binding"/>
    <property type="evidence" value="ECO:0007669"/>
    <property type="project" value="UniProtKB-KW"/>
</dbReference>
<dbReference type="SMART" id="SM00345">
    <property type="entry name" value="HTH_GNTR"/>
    <property type="match status" value="1"/>
</dbReference>
<dbReference type="Gene3D" id="1.20.120.530">
    <property type="entry name" value="GntR ligand-binding domain-like"/>
    <property type="match status" value="1"/>
</dbReference>
<keyword evidence="3" id="KW-0804">Transcription</keyword>
<dbReference type="Pfam" id="PF00392">
    <property type="entry name" value="GntR"/>
    <property type="match status" value="1"/>
</dbReference>
<dbReference type="PANTHER" id="PTHR43537">
    <property type="entry name" value="TRANSCRIPTIONAL REGULATOR, GNTR FAMILY"/>
    <property type="match status" value="1"/>
</dbReference>
<reference evidence="6" key="1">
    <citation type="submission" date="2010-03" db="EMBL/GenBank/DDBJ databases">
        <title>Complete sequence of Mobiluncus curtisii ATCC 43063.</title>
        <authorList>
            <person name="Muzny D."/>
            <person name="Qin X."/>
            <person name="Deng J."/>
            <person name="Jiang H."/>
            <person name="Liu Y."/>
            <person name="Qu J."/>
            <person name="Song X.-Z."/>
            <person name="Zhang L."/>
            <person name="Thornton R."/>
            <person name="Coyle M."/>
            <person name="Francisco L."/>
            <person name="Jackson L."/>
            <person name="Javaid M."/>
            <person name="Korchina V."/>
            <person name="Kovar C."/>
            <person name="Mata R."/>
            <person name="Mathew T."/>
            <person name="Ngo R."/>
            <person name="Nguyen L."/>
            <person name="Nguyen N."/>
            <person name="Okwuonu G."/>
            <person name="Ongeri F."/>
            <person name="Pham C."/>
            <person name="Simmons D."/>
            <person name="Wilczek-Boney K."/>
            <person name="Hale W."/>
            <person name="Jakkamsetti A."/>
            <person name="Pham P."/>
            <person name="Ruth R."/>
            <person name="San Lucas F."/>
            <person name="Warren J."/>
            <person name="Zhang J."/>
            <person name="Zhao Z."/>
            <person name="Zhou C."/>
            <person name="Zhu D."/>
            <person name="Lee S."/>
            <person name="Bess C."/>
            <person name="Blankenburg K."/>
            <person name="Forbes L."/>
            <person name="Fu Q."/>
            <person name="Gubbala S."/>
            <person name="Hirani K."/>
            <person name="Jayaseelan J.C."/>
            <person name="Lara F."/>
            <person name="Munidasa M."/>
            <person name="Palculict T."/>
            <person name="Patil S."/>
            <person name="Pu L.-L."/>
            <person name="Saada N."/>
            <person name="Tang L."/>
            <person name="Weissenberger G."/>
            <person name="Zhu Y."/>
            <person name="Hemphill L."/>
            <person name="Shang Y."/>
            <person name="Youmans B."/>
            <person name="Ayvaz T."/>
            <person name="Ross M."/>
            <person name="Santibanez J."/>
            <person name="Aqrawi P."/>
            <person name="Gross S."/>
            <person name="Joshi V."/>
            <person name="Fowler G."/>
            <person name="Nazareth L."/>
            <person name="Reid J."/>
            <person name="Worley K."/>
            <person name="Petrosino J."/>
            <person name="Highlander S."/>
            <person name="Gibbs R."/>
            <person name="Gibbs R."/>
        </authorList>
    </citation>
    <scope>NUCLEOTIDE SEQUENCE [LARGE SCALE GENOMIC DNA]</scope>
    <source>
        <strain evidence="6">ATCC 43553</strain>
    </source>
</reference>
<dbReference type="SUPFAM" id="SSF46785">
    <property type="entry name" value="Winged helix' DNA-binding domain"/>
    <property type="match status" value="1"/>
</dbReference>
<feature type="domain" description="HTH gntR-type" evidence="4">
    <location>
        <begin position="59"/>
        <end position="127"/>
    </location>
</feature>
<keyword evidence="1" id="KW-0805">Transcription regulation</keyword>
<dbReference type="InterPro" id="IPR036390">
    <property type="entry name" value="WH_DNA-bd_sf"/>
</dbReference>
<dbReference type="PATRIC" id="fig|742159.3.peg.1246"/>
<dbReference type="CDD" id="cd07377">
    <property type="entry name" value="WHTH_GntR"/>
    <property type="match status" value="1"/>
</dbReference>
<gene>
    <name evidence="5" type="ORF">HMPREF0004_5537</name>
</gene>
<dbReference type="PRINTS" id="PR00035">
    <property type="entry name" value="HTHGNTR"/>
</dbReference>
<dbReference type="Gene3D" id="1.10.10.10">
    <property type="entry name" value="Winged helix-like DNA-binding domain superfamily/Winged helix DNA-binding domain"/>
    <property type="match status" value="1"/>
</dbReference>
<dbReference type="InterPro" id="IPR000524">
    <property type="entry name" value="Tscrpt_reg_HTH_GntR"/>
</dbReference>
<evidence type="ECO:0000256" key="2">
    <source>
        <dbReference type="ARBA" id="ARBA00023125"/>
    </source>
</evidence>
<dbReference type="PROSITE" id="PS50949">
    <property type="entry name" value="HTH_GNTR"/>
    <property type="match status" value="1"/>
</dbReference>
<dbReference type="Proteomes" id="UP000004510">
    <property type="component" value="Unassembled WGS sequence"/>
</dbReference>
<evidence type="ECO:0000256" key="3">
    <source>
        <dbReference type="ARBA" id="ARBA00023163"/>
    </source>
</evidence>
<name>D4XJ90_9BURK</name>
<protein>
    <submittedName>
        <fullName evidence="5">FCD domain protein</fullName>
    </submittedName>
</protein>
<dbReference type="eggNOG" id="COG2186">
    <property type="taxonomic scope" value="Bacteria"/>
</dbReference>
<sequence length="285" mass="32032">MSQRSVKGAEWERIWYVVVQLAQSIISRKFQRQAFALIFGLTLMNAPVDTPVLPQRRPRNLAQGLVESISERIRSGEIRPGDKLPTESEIMRQFGVSRTVVREALSRLQASGLVETHHGVGTYALEPSGSVDFRVDPADIATVRDVLVLLELRICLESEAAGLAAIRRSEVQLQEMRRALDLFKSALESGGDTITPDFQFHLLVAQSTNNRYFADLMSHLGSAIIPRTRINSAKFAHEDRAAYLARVNLEHEDIYSAIMRQDAEAARAAMRTHLSNSRERLRRAQ</sequence>
<evidence type="ECO:0000259" key="4">
    <source>
        <dbReference type="PROSITE" id="PS50949"/>
    </source>
</evidence>
<dbReference type="PANTHER" id="PTHR43537:SF5">
    <property type="entry name" value="UXU OPERON TRANSCRIPTIONAL REGULATOR"/>
    <property type="match status" value="1"/>
</dbReference>
<proteinExistence type="predicted"/>
<dbReference type="SUPFAM" id="SSF48008">
    <property type="entry name" value="GntR ligand-binding domain-like"/>
    <property type="match status" value="1"/>
</dbReference>
<accession>D4XJ90</accession>
<dbReference type="InterPro" id="IPR011711">
    <property type="entry name" value="GntR_C"/>
</dbReference>
<dbReference type="HOGENOM" id="CLU_017584_9_1_4"/>
<dbReference type="InterPro" id="IPR008920">
    <property type="entry name" value="TF_FadR/GntR_C"/>
</dbReference>